<sequence>MKLLEMLKQRPAPVAEVKSVIPKLTISFDKQYVEINEIKFELLKSDADILSDALRLIDESEKLDVTDEHAVLKNLRDMASYIDTILGVGALQKISGGVPVGFKKLQECMGVIVGAVYAAYQTSTASKYGV</sequence>
<accession>A0A645CMW0</accession>
<proteinExistence type="predicted"/>
<reference evidence="1" key="1">
    <citation type="submission" date="2019-08" db="EMBL/GenBank/DDBJ databases">
        <authorList>
            <person name="Kucharzyk K."/>
            <person name="Murdoch R.W."/>
            <person name="Higgins S."/>
            <person name="Loffler F."/>
        </authorList>
    </citation>
    <scope>NUCLEOTIDE SEQUENCE</scope>
</reference>
<evidence type="ECO:0000313" key="1">
    <source>
        <dbReference type="EMBL" id="MPM78102.1"/>
    </source>
</evidence>
<organism evidence="1">
    <name type="scientific">bioreactor metagenome</name>
    <dbReference type="NCBI Taxonomy" id="1076179"/>
    <lineage>
        <taxon>unclassified sequences</taxon>
        <taxon>metagenomes</taxon>
        <taxon>ecological metagenomes</taxon>
    </lineage>
</organism>
<dbReference type="EMBL" id="VSSQ01028394">
    <property type="protein sequence ID" value="MPM78102.1"/>
    <property type="molecule type" value="Genomic_DNA"/>
</dbReference>
<dbReference type="AlphaFoldDB" id="A0A645CMW0"/>
<gene>
    <name evidence="1" type="ORF">SDC9_125113</name>
</gene>
<protein>
    <submittedName>
        <fullName evidence="1">Uncharacterized protein</fullName>
    </submittedName>
</protein>
<name>A0A645CMW0_9ZZZZ</name>
<comment type="caution">
    <text evidence="1">The sequence shown here is derived from an EMBL/GenBank/DDBJ whole genome shotgun (WGS) entry which is preliminary data.</text>
</comment>